<keyword evidence="1 2" id="KW-0472">Membrane</keyword>
<keyword evidence="2" id="KW-0812">Transmembrane</keyword>
<evidence type="ECO:0000313" key="4">
    <source>
        <dbReference type="Proteomes" id="UP000605099"/>
    </source>
</evidence>
<feature type="transmembrane region" description="Helical" evidence="2">
    <location>
        <begin position="53"/>
        <end position="71"/>
    </location>
</feature>
<proteinExistence type="inferred from homology"/>
<feature type="transmembrane region" description="Helical" evidence="2">
    <location>
        <begin position="77"/>
        <end position="98"/>
    </location>
</feature>
<dbReference type="Proteomes" id="UP000605099">
    <property type="component" value="Unassembled WGS sequence"/>
</dbReference>
<dbReference type="EMBL" id="BMLK01000006">
    <property type="protein sequence ID" value="GGN47307.1"/>
    <property type="molecule type" value="Genomic_DNA"/>
</dbReference>
<keyword evidence="1" id="KW-0375">Hydrogen ion transport</keyword>
<evidence type="ECO:0000313" key="3">
    <source>
        <dbReference type="EMBL" id="GGN47307.1"/>
    </source>
</evidence>
<protein>
    <recommendedName>
        <fullName evidence="1">ATP synthase protein I</fullName>
    </recommendedName>
</protein>
<dbReference type="PIRSF" id="PIRSF032126">
    <property type="entry name" value="F0F1_ATP_synthase_subunit_I"/>
    <property type="match status" value="1"/>
</dbReference>
<dbReference type="InterPro" id="IPR032820">
    <property type="entry name" value="ATPase_put"/>
</dbReference>
<accession>A0ABQ2JKD3</accession>
<sequence length="106" mass="11821">MNDEPPAPDPVGEDARIDALDERLKALREREEKRNQPTASAGTDENYRLGNRVLSELLGGLAGGLFIGWVIDHFAGTSPWGLLVMLFFGIFVAFRNIIRISNRRPD</sequence>
<reference evidence="4" key="1">
    <citation type="journal article" date="2019" name="Int. J. Syst. Evol. Microbiol.">
        <title>The Global Catalogue of Microorganisms (GCM) 10K type strain sequencing project: providing services to taxonomists for standard genome sequencing and annotation.</title>
        <authorList>
            <consortium name="The Broad Institute Genomics Platform"/>
            <consortium name="The Broad Institute Genome Sequencing Center for Infectious Disease"/>
            <person name="Wu L."/>
            <person name="Ma J."/>
        </authorList>
    </citation>
    <scope>NUCLEOTIDE SEQUENCE [LARGE SCALE GENOMIC DNA]</scope>
    <source>
        <strain evidence="4">CGMCC 1.6784</strain>
    </source>
</reference>
<evidence type="ECO:0000256" key="1">
    <source>
        <dbReference type="PIRNR" id="PIRNR032126"/>
    </source>
</evidence>
<dbReference type="InterPro" id="IPR016989">
    <property type="entry name" value="Atp1_alphaprobac"/>
</dbReference>
<gene>
    <name evidence="3" type="ORF">GCM10011349_15410</name>
</gene>
<keyword evidence="2" id="KW-1133">Transmembrane helix</keyword>
<organism evidence="3 4">
    <name type="scientific">Novosphingobium indicum</name>
    <dbReference type="NCBI Taxonomy" id="462949"/>
    <lineage>
        <taxon>Bacteria</taxon>
        <taxon>Pseudomonadati</taxon>
        <taxon>Pseudomonadota</taxon>
        <taxon>Alphaproteobacteria</taxon>
        <taxon>Sphingomonadales</taxon>
        <taxon>Sphingomonadaceae</taxon>
        <taxon>Novosphingobium</taxon>
    </lineage>
</organism>
<dbReference type="RefSeq" id="WP_188819082.1">
    <property type="nucleotide sequence ID" value="NZ_BMLK01000006.1"/>
</dbReference>
<comment type="function">
    <text evidence="1">A possible function for this protein is to guide the assembly of the membrane sector of the ATPase enzyme complex.</text>
</comment>
<evidence type="ECO:0000256" key="2">
    <source>
        <dbReference type="SAM" id="Phobius"/>
    </source>
</evidence>
<comment type="similarity">
    <text evidence="1">Belongs to the bacterial AtpI family.</text>
</comment>
<keyword evidence="1" id="KW-0406">Ion transport</keyword>
<comment type="caution">
    <text evidence="3">The sequence shown here is derived from an EMBL/GenBank/DDBJ whole genome shotgun (WGS) entry which is preliminary data.</text>
</comment>
<keyword evidence="4" id="KW-1185">Reference proteome</keyword>
<dbReference type="Pfam" id="PF09527">
    <property type="entry name" value="ATPase_gene1"/>
    <property type="match status" value="1"/>
</dbReference>
<name>A0ABQ2JKD3_9SPHN</name>
<keyword evidence="1" id="KW-0813">Transport</keyword>